<dbReference type="InterPro" id="IPR003594">
    <property type="entry name" value="HATPase_dom"/>
</dbReference>
<keyword evidence="7" id="KW-0067">ATP-binding</keyword>
<keyword evidence="4" id="KW-0808">Transferase</keyword>
<comment type="catalytic activity">
    <reaction evidence="1">
        <text>ATP + protein L-histidine = ADP + protein N-phospho-L-histidine.</text>
        <dbReference type="EC" id="2.7.13.3"/>
    </reaction>
</comment>
<dbReference type="PANTHER" id="PTHR24421:SF10">
    <property type="entry name" value="NITRATE_NITRITE SENSOR PROTEIN NARQ"/>
    <property type="match status" value="1"/>
</dbReference>
<evidence type="ECO:0000256" key="1">
    <source>
        <dbReference type="ARBA" id="ARBA00000085"/>
    </source>
</evidence>
<evidence type="ECO:0000256" key="7">
    <source>
        <dbReference type="ARBA" id="ARBA00022840"/>
    </source>
</evidence>
<feature type="transmembrane region" description="Helical" evidence="9">
    <location>
        <begin position="20"/>
        <end position="45"/>
    </location>
</feature>
<reference evidence="11 12" key="1">
    <citation type="submission" date="2023-12" db="EMBL/GenBank/DDBJ databases">
        <title>Genome sequencing and assembly of bacterial species from a model synthetic community.</title>
        <authorList>
            <person name="Hogle S.L."/>
        </authorList>
    </citation>
    <scope>NUCLEOTIDE SEQUENCE [LARGE SCALE GENOMIC DNA]</scope>
    <source>
        <strain evidence="11 12">HAMBI_3031</strain>
    </source>
</reference>
<proteinExistence type="predicted"/>
<keyword evidence="9" id="KW-0812">Transmembrane</keyword>
<dbReference type="PROSITE" id="PS50109">
    <property type="entry name" value="HIS_KIN"/>
    <property type="match status" value="1"/>
</dbReference>
<dbReference type="Proteomes" id="UP001325680">
    <property type="component" value="Chromosome"/>
</dbReference>
<dbReference type="PANTHER" id="PTHR24421">
    <property type="entry name" value="NITRATE/NITRITE SENSOR PROTEIN NARX-RELATED"/>
    <property type="match status" value="1"/>
</dbReference>
<dbReference type="InterPro" id="IPR011712">
    <property type="entry name" value="Sig_transdc_His_kin_sub3_dim/P"/>
</dbReference>
<dbReference type="EC" id="2.7.13.3" evidence="2"/>
<keyword evidence="6 11" id="KW-0418">Kinase</keyword>
<evidence type="ECO:0000256" key="8">
    <source>
        <dbReference type="ARBA" id="ARBA00023012"/>
    </source>
</evidence>
<protein>
    <recommendedName>
        <fullName evidence="2">histidine kinase</fullName>
        <ecNumber evidence="2">2.7.13.3</ecNumber>
    </recommendedName>
</protein>
<evidence type="ECO:0000259" key="10">
    <source>
        <dbReference type="PROSITE" id="PS50109"/>
    </source>
</evidence>
<dbReference type="Gene3D" id="3.30.565.10">
    <property type="entry name" value="Histidine kinase-like ATPase, C-terminal domain"/>
    <property type="match status" value="1"/>
</dbReference>
<evidence type="ECO:0000256" key="4">
    <source>
        <dbReference type="ARBA" id="ARBA00022679"/>
    </source>
</evidence>
<gene>
    <name evidence="11" type="ORF">U0035_22675</name>
</gene>
<accession>A0ABZ0W5M1</accession>
<keyword evidence="3" id="KW-0597">Phosphoprotein</keyword>
<dbReference type="Pfam" id="PF07730">
    <property type="entry name" value="HisKA_3"/>
    <property type="match status" value="1"/>
</dbReference>
<keyword evidence="9" id="KW-1133">Transmembrane helix</keyword>
<keyword evidence="5" id="KW-0547">Nucleotide-binding</keyword>
<evidence type="ECO:0000256" key="6">
    <source>
        <dbReference type="ARBA" id="ARBA00022777"/>
    </source>
</evidence>
<evidence type="ECO:0000313" key="12">
    <source>
        <dbReference type="Proteomes" id="UP001325680"/>
    </source>
</evidence>
<dbReference type="SMART" id="SM00387">
    <property type="entry name" value="HATPase_c"/>
    <property type="match status" value="1"/>
</dbReference>
<dbReference type="GO" id="GO:0016301">
    <property type="term" value="F:kinase activity"/>
    <property type="evidence" value="ECO:0007669"/>
    <property type="project" value="UniProtKB-KW"/>
</dbReference>
<keyword evidence="9" id="KW-0472">Membrane</keyword>
<name>A0ABZ0W5M1_9BACT</name>
<dbReference type="InterPro" id="IPR036890">
    <property type="entry name" value="HATPase_C_sf"/>
</dbReference>
<dbReference type="EMBL" id="CP139960">
    <property type="protein sequence ID" value="WQD38481.1"/>
    <property type="molecule type" value="Genomic_DNA"/>
</dbReference>
<feature type="domain" description="Histidine kinase" evidence="10">
    <location>
        <begin position="184"/>
        <end position="268"/>
    </location>
</feature>
<keyword evidence="8" id="KW-0902">Two-component regulatory system</keyword>
<evidence type="ECO:0000256" key="3">
    <source>
        <dbReference type="ARBA" id="ARBA00022553"/>
    </source>
</evidence>
<organism evidence="11 12">
    <name type="scientific">Niabella yanshanensis</name>
    <dbReference type="NCBI Taxonomy" id="577386"/>
    <lineage>
        <taxon>Bacteria</taxon>
        <taxon>Pseudomonadati</taxon>
        <taxon>Bacteroidota</taxon>
        <taxon>Chitinophagia</taxon>
        <taxon>Chitinophagales</taxon>
        <taxon>Chitinophagaceae</taxon>
        <taxon>Niabella</taxon>
    </lineage>
</organism>
<dbReference type="CDD" id="cd16917">
    <property type="entry name" value="HATPase_UhpB-NarQ-NarX-like"/>
    <property type="match status" value="1"/>
</dbReference>
<sequence>MLYIWTAGADQMNNNVSEIYVFIITGILLFGLLAGFIIFFVVAYYKKQQQNSREKQLLQTKFNEDLLTSTIEIQEKAFDDISRELHDNVGQQLSAASIYLNLLMQEAGQDQNVKLQTCREIISNSLQDIRHISQTLLGDKITQVGFIASLRLELSKINKLGIGSATLHTSDESLELDPRKEIILFRIVQEAVNNATKHAPESEIHISIQKEEDQLKISIKDTGQGFDTSSNEKAGVGLINMESRAKTIGAQFTLTSKLKEGTQINIIL</sequence>
<evidence type="ECO:0000256" key="9">
    <source>
        <dbReference type="SAM" id="Phobius"/>
    </source>
</evidence>
<dbReference type="InterPro" id="IPR005467">
    <property type="entry name" value="His_kinase_dom"/>
</dbReference>
<dbReference type="InterPro" id="IPR050482">
    <property type="entry name" value="Sensor_HK_TwoCompSys"/>
</dbReference>
<evidence type="ECO:0000256" key="2">
    <source>
        <dbReference type="ARBA" id="ARBA00012438"/>
    </source>
</evidence>
<dbReference type="SUPFAM" id="SSF55874">
    <property type="entry name" value="ATPase domain of HSP90 chaperone/DNA topoisomerase II/histidine kinase"/>
    <property type="match status" value="1"/>
</dbReference>
<evidence type="ECO:0000256" key="5">
    <source>
        <dbReference type="ARBA" id="ARBA00022741"/>
    </source>
</evidence>
<dbReference type="Gene3D" id="1.20.5.1930">
    <property type="match status" value="1"/>
</dbReference>
<dbReference type="RefSeq" id="WP_162817881.1">
    <property type="nucleotide sequence ID" value="NZ_CP139960.1"/>
</dbReference>
<keyword evidence="12" id="KW-1185">Reference proteome</keyword>
<evidence type="ECO:0000313" key="11">
    <source>
        <dbReference type="EMBL" id="WQD38481.1"/>
    </source>
</evidence>
<dbReference type="Pfam" id="PF02518">
    <property type="entry name" value="HATPase_c"/>
    <property type="match status" value="1"/>
</dbReference>